<keyword evidence="7 8" id="KW-0411">Iron-sulfur</keyword>
<dbReference type="Gene3D" id="3.40.50.11540">
    <property type="entry name" value="NADH-ubiquinone oxidoreductase 51kDa subunit"/>
    <property type="match status" value="1"/>
</dbReference>
<feature type="binding site" evidence="8">
    <location>
        <position position="413"/>
    </location>
    <ligand>
        <name>[4Fe-4S] cluster</name>
        <dbReference type="ChEBI" id="CHEBI:49883"/>
        <label>2</label>
    </ligand>
</feature>
<evidence type="ECO:0000259" key="9">
    <source>
        <dbReference type="PROSITE" id="PS51379"/>
    </source>
</evidence>
<comment type="subcellular location">
    <subcellularLocation>
        <location evidence="8">Cell membrane</location>
        <topology evidence="8">Peripheral membrane protein</topology>
    </subcellularLocation>
</comment>
<feature type="binding site" evidence="8">
    <location>
        <position position="378"/>
    </location>
    <ligand>
        <name>[4Fe-4S] cluster</name>
        <dbReference type="ChEBI" id="CHEBI:49883"/>
        <label>2</label>
    </ligand>
</feature>
<dbReference type="GO" id="GO:0051539">
    <property type="term" value="F:4 iron, 4 sulfur cluster binding"/>
    <property type="evidence" value="ECO:0007669"/>
    <property type="project" value="UniProtKB-KW"/>
</dbReference>
<dbReference type="PANTHER" id="PTHR43034">
    <property type="entry name" value="ION-TRANSLOCATING OXIDOREDUCTASE COMPLEX SUBUNIT C"/>
    <property type="match status" value="1"/>
</dbReference>
<feature type="domain" description="4Fe-4S ferredoxin-type" evidence="9">
    <location>
        <begin position="358"/>
        <end position="381"/>
    </location>
</feature>
<accession>A0A425XX11</accession>
<dbReference type="PROSITE" id="PS51379">
    <property type="entry name" value="4FE4S_FER_2"/>
    <property type="match status" value="2"/>
</dbReference>
<dbReference type="InterPro" id="IPR010208">
    <property type="entry name" value="Ion_transpt_RnfC/RsxC"/>
</dbReference>
<dbReference type="Gene3D" id="3.30.70.20">
    <property type="match status" value="1"/>
</dbReference>
<keyword evidence="1 8" id="KW-0813">Transport</keyword>
<feature type="binding site" evidence="8">
    <location>
        <position position="371"/>
    </location>
    <ligand>
        <name>[4Fe-4S] cluster</name>
        <dbReference type="ChEBI" id="CHEBI:49883"/>
        <label>1</label>
    </ligand>
</feature>
<evidence type="ECO:0000256" key="1">
    <source>
        <dbReference type="ARBA" id="ARBA00022448"/>
    </source>
</evidence>
<dbReference type="GO" id="GO:0022900">
    <property type="term" value="P:electron transport chain"/>
    <property type="evidence" value="ECO:0007669"/>
    <property type="project" value="UniProtKB-UniRule"/>
</dbReference>
<keyword evidence="8" id="KW-0472">Membrane</keyword>
<evidence type="ECO:0000313" key="10">
    <source>
        <dbReference type="EMBL" id="RRG19170.1"/>
    </source>
</evidence>
<comment type="cofactor">
    <cofactor evidence="8">
        <name>[4Fe-4S] cluster</name>
        <dbReference type="ChEBI" id="CHEBI:49883"/>
    </cofactor>
    <text evidence="8">Binds 2 [4Fe-4S] clusters per subunit.</text>
</comment>
<dbReference type="Proteomes" id="UP000285794">
    <property type="component" value="Unassembled WGS sequence"/>
</dbReference>
<dbReference type="SUPFAM" id="SSF46548">
    <property type="entry name" value="alpha-helical ferredoxin"/>
    <property type="match status" value="1"/>
</dbReference>
<feature type="binding site" evidence="8">
    <location>
        <position position="417"/>
    </location>
    <ligand>
        <name>[4Fe-4S] cluster</name>
        <dbReference type="ChEBI" id="CHEBI:49883"/>
        <label>1</label>
    </ligand>
</feature>
<sequence>MLKTFSIGGIHPEENKLSAQSAIQELPIPQIATIPIAQHIGAPAKAIVKKGDVVKVGQVIAQASGFVSANIHSSVSGTVFKLDEVMDGTGFRRTSIIINVEGDEWLEHIDRSEDLVTEITHTKEEIIKRVSDAGIVGLGGATFPAHVKLSVPPGKTAEVLIINAVECEPYLTSDHRVMLEKADEVMVGTEILMKALGVNRAIIGIENNKPDAIAHMTQVATKYTGIEVCPLKTQYPQGGEKQLISATMNREVPSGALPIEVGAVVQNVGTAFAVYEAVQKNKPLFERIATITGKSLKNPSNWKFRVGTPVSDIIEAAGGLPEDTAKIVGGGPMMGKALVSLDVPLTKGSSGLLLLAQEETARKATKACIRCGKCVSVCPMGLEPYLLMVLADKKEYERLEKDAIMDCIECGSCSFTCPATRPLLDYIRLGKGKVGQIMRSRK</sequence>
<evidence type="ECO:0000256" key="2">
    <source>
        <dbReference type="ARBA" id="ARBA00022485"/>
    </source>
</evidence>
<dbReference type="InterPro" id="IPR011538">
    <property type="entry name" value="Nuo51_FMN-bd"/>
</dbReference>
<keyword evidence="3 8" id="KW-0479">Metal-binding</keyword>
<dbReference type="Pfam" id="PF13375">
    <property type="entry name" value="RnfC_N"/>
    <property type="match status" value="1"/>
</dbReference>
<reference evidence="10 11" key="1">
    <citation type="submission" date="2018-07" db="EMBL/GenBank/DDBJ databases">
        <title>Draft genome sequence of Ancylomarina sp. M1P.</title>
        <authorList>
            <person name="Yadav S."/>
            <person name="Villanueva L."/>
            <person name="Damste J.S.S."/>
        </authorList>
    </citation>
    <scope>NUCLEOTIDE SEQUENCE [LARGE SCALE GENOMIC DNA]</scope>
    <source>
        <strain evidence="10 11">M1P</strain>
    </source>
</reference>
<dbReference type="Pfam" id="PF10531">
    <property type="entry name" value="SLBB"/>
    <property type="match status" value="1"/>
</dbReference>
<dbReference type="InterPro" id="IPR019554">
    <property type="entry name" value="Soluble_ligand-bd"/>
</dbReference>
<dbReference type="GO" id="GO:0005886">
    <property type="term" value="C:plasma membrane"/>
    <property type="evidence" value="ECO:0007669"/>
    <property type="project" value="UniProtKB-SubCell"/>
</dbReference>
<dbReference type="Pfam" id="PF01512">
    <property type="entry name" value="Complex1_51K"/>
    <property type="match status" value="1"/>
</dbReference>
<dbReference type="InterPro" id="IPR037225">
    <property type="entry name" value="Nuo51_FMN-bd_sf"/>
</dbReference>
<dbReference type="OrthoDB" id="9767754at2"/>
<dbReference type="RefSeq" id="WP_125031974.1">
    <property type="nucleotide sequence ID" value="NZ_JAPXVP010000021.1"/>
</dbReference>
<dbReference type="GO" id="GO:0046872">
    <property type="term" value="F:metal ion binding"/>
    <property type="evidence" value="ECO:0007669"/>
    <property type="project" value="UniProtKB-KW"/>
</dbReference>
<keyword evidence="8" id="KW-1278">Translocase</keyword>
<dbReference type="InterPro" id="IPR026902">
    <property type="entry name" value="RnfC_N"/>
</dbReference>
<organism evidence="10 11">
    <name type="scientific">Ancylomarina euxinus</name>
    <dbReference type="NCBI Taxonomy" id="2283627"/>
    <lineage>
        <taxon>Bacteria</taxon>
        <taxon>Pseudomonadati</taxon>
        <taxon>Bacteroidota</taxon>
        <taxon>Bacteroidia</taxon>
        <taxon>Marinilabiliales</taxon>
        <taxon>Marinifilaceae</taxon>
        <taxon>Ancylomarina</taxon>
    </lineage>
</organism>
<comment type="similarity">
    <text evidence="8">Belongs to the 4Fe4S bacterial-type ferredoxin family. RnfC subfamily.</text>
</comment>
<dbReference type="PROSITE" id="PS00198">
    <property type="entry name" value="4FE4S_FER_1"/>
    <property type="match status" value="2"/>
</dbReference>
<evidence type="ECO:0000256" key="6">
    <source>
        <dbReference type="ARBA" id="ARBA00023004"/>
    </source>
</evidence>
<comment type="subunit">
    <text evidence="8">The complex is composed of six subunits: RnfA, RnfB, RnfC, RnfD, RnfE and RnfG.</text>
</comment>
<keyword evidence="6 8" id="KW-0408">Iron</keyword>
<dbReference type="PANTHER" id="PTHR43034:SF2">
    <property type="entry name" value="ION-TRANSLOCATING OXIDOREDUCTASE COMPLEX SUBUNIT C"/>
    <property type="match status" value="1"/>
</dbReference>
<feature type="binding site" evidence="8">
    <location>
        <position position="410"/>
    </location>
    <ligand>
        <name>[4Fe-4S] cluster</name>
        <dbReference type="ChEBI" id="CHEBI:49883"/>
        <label>2</label>
    </ligand>
</feature>
<evidence type="ECO:0000256" key="3">
    <source>
        <dbReference type="ARBA" id="ARBA00022723"/>
    </source>
</evidence>
<dbReference type="SUPFAM" id="SSF142019">
    <property type="entry name" value="Nqo1 FMN-binding domain-like"/>
    <property type="match status" value="1"/>
</dbReference>
<keyword evidence="2 8" id="KW-0004">4Fe-4S</keyword>
<keyword evidence="8" id="KW-1003">Cell membrane</keyword>
<evidence type="ECO:0000256" key="5">
    <source>
        <dbReference type="ARBA" id="ARBA00022982"/>
    </source>
</evidence>
<dbReference type="NCBIfam" id="TIGR01945">
    <property type="entry name" value="rnfC"/>
    <property type="match status" value="1"/>
</dbReference>
<feature type="binding site" evidence="8">
    <location>
        <position position="368"/>
    </location>
    <ligand>
        <name>[4Fe-4S] cluster</name>
        <dbReference type="ChEBI" id="CHEBI:49883"/>
        <label>1</label>
    </ligand>
</feature>
<keyword evidence="5 8" id="KW-0249">Electron transport</keyword>
<gene>
    <name evidence="8" type="primary">rnfC</name>
    <name evidence="10" type="ORF">DWB61_16340</name>
</gene>
<dbReference type="AlphaFoldDB" id="A0A425XX11"/>
<comment type="caution">
    <text evidence="10">The sequence shown here is derived from an EMBL/GenBank/DDBJ whole genome shotgun (WGS) entry which is preliminary data.</text>
</comment>
<keyword evidence="4 8" id="KW-0677">Repeat</keyword>
<dbReference type="HAMAP" id="MF_00461">
    <property type="entry name" value="RsxC_RnfC"/>
    <property type="match status" value="1"/>
</dbReference>
<evidence type="ECO:0000313" key="11">
    <source>
        <dbReference type="Proteomes" id="UP000285794"/>
    </source>
</evidence>
<feature type="domain" description="4Fe-4S ferredoxin-type" evidence="9">
    <location>
        <begin position="397"/>
        <end position="427"/>
    </location>
</feature>
<dbReference type="InterPro" id="IPR017896">
    <property type="entry name" value="4Fe4S_Fe-S-bd"/>
</dbReference>
<protein>
    <recommendedName>
        <fullName evidence="8">Ion-translocating oxidoreductase complex subunit C</fullName>
        <ecNumber evidence="8">7.-.-.-</ecNumber>
    </recommendedName>
    <alternativeName>
        <fullName evidence="8">Rnf electron transport complex subunit C</fullName>
    </alternativeName>
</protein>
<dbReference type="EC" id="7.-.-.-" evidence="8"/>
<dbReference type="NCBIfam" id="NF003454">
    <property type="entry name" value="PRK05035.1"/>
    <property type="match status" value="1"/>
</dbReference>
<evidence type="ECO:0000256" key="8">
    <source>
        <dbReference type="HAMAP-Rule" id="MF_00461"/>
    </source>
</evidence>
<dbReference type="InterPro" id="IPR017900">
    <property type="entry name" value="4Fe4S_Fe_S_CS"/>
</dbReference>
<dbReference type="EMBL" id="QQWG01000024">
    <property type="protein sequence ID" value="RRG19170.1"/>
    <property type="molecule type" value="Genomic_DNA"/>
</dbReference>
<keyword evidence="11" id="KW-1185">Reference proteome</keyword>
<feature type="binding site" evidence="8">
    <location>
        <position position="374"/>
    </location>
    <ligand>
        <name>[4Fe-4S] cluster</name>
        <dbReference type="ChEBI" id="CHEBI:49883"/>
        <label>1</label>
    </ligand>
</feature>
<evidence type="ECO:0000256" key="4">
    <source>
        <dbReference type="ARBA" id="ARBA00022737"/>
    </source>
</evidence>
<dbReference type="GO" id="GO:0009055">
    <property type="term" value="F:electron transfer activity"/>
    <property type="evidence" value="ECO:0007669"/>
    <property type="project" value="InterPro"/>
</dbReference>
<feature type="binding site" evidence="8">
    <location>
        <position position="407"/>
    </location>
    <ligand>
        <name>[4Fe-4S] cluster</name>
        <dbReference type="ChEBI" id="CHEBI:49883"/>
        <label>2</label>
    </ligand>
</feature>
<comment type="function">
    <text evidence="8">Part of a membrane-bound complex that couples electron transfer with translocation of ions across the membrane.</text>
</comment>
<proteinExistence type="inferred from homology"/>
<name>A0A425XX11_9BACT</name>
<evidence type="ECO:0000256" key="7">
    <source>
        <dbReference type="ARBA" id="ARBA00023014"/>
    </source>
</evidence>
<dbReference type="Pfam" id="PF13237">
    <property type="entry name" value="Fer4_10"/>
    <property type="match status" value="1"/>
</dbReference>